<evidence type="ECO:0000313" key="3">
    <source>
        <dbReference type="Proteomes" id="UP001596540"/>
    </source>
</evidence>
<dbReference type="Gene3D" id="3.40.630.30">
    <property type="match status" value="1"/>
</dbReference>
<evidence type="ECO:0000259" key="1">
    <source>
        <dbReference type="PROSITE" id="PS51186"/>
    </source>
</evidence>
<organism evidence="2 3">
    <name type="scientific">Marinactinospora rubrisoli</name>
    <dbReference type="NCBI Taxonomy" id="2715399"/>
    <lineage>
        <taxon>Bacteria</taxon>
        <taxon>Bacillati</taxon>
        <taxon>Actinomycetota</taxon>
        <taxon>Actinomycetes</taxon>
        <taxon>Streptosporangiales</taxon>
        <taxon>Nocardiopsidaceae</taxon>
        <taxon>Marinactinospora</taxon>
    </lineage>
</organism>
<name>A0ABW2KAW2_9ACTN</name>
<proteinExistence type="predicted"/>
<dbReference type="RefSeq" id="WP_379867903.1">
    <property type="nucleotide sequence ID" value="NZ_JBHTBH010000001.1"/>
</dbReference>
<dbReference type="InterPro" id="IPR016181">
    <property type="entry name" value="Acyl_CoA_acyltransferase"/>
</dbReference>
<dbReference type="EMBL" id="JBHTBH010000001">
    <property type="protein sequence ID" value="MFC7326115.1"/>
    <property type="molecule type" value="Genomic_DNA"/>
</dbReference>
<keyword evidence="2" id="KW-0012">Acyltransferase</keyword>
<comment type="caution">
    <text evidence="2">The sequence shown here is derived from an EMBL/GenBank/DDBJ whole genome shotgun (WGS) entry which is preliminary data.</text>
</comment>
<accession>A0ABW2KAW2</accession>
<feature type="domain" description="N-acetyltransferase" evidence="1">
    <location>
        <begin position="6"/>
        <end position="163"/>
    </location>
</feature>
<keyword evidence="2" id="KW-0808">Transferase</keyword>
<gene>
    <name evidence="2" type="ORF">ACFQRF_00035</name>
</gene>
<dbReference type="GO" id="GO:0016746">
    <property type="term" value="F:acyltransferase activity"/>
    <property type="evidence" value="ECO:0007669"/>
    <property type="project" value="UniProtKB-KW"/>
</dbReference>
<dbReference type="InterPro" id="IPR000182">
    <property type="entry name" value="GNAT_dom"/>
</dbReference>
<dbReference type="PANTHER" id="PTHR43072:SF8">
    <property type="entry name" value="ACYLTRANSFERASE FABY-RELATED"/>
    <property type="match status" value="1"/>
</dbReference>
<protein>
    <submittedName>
        <fullName evidence="2">GNAT family N-acetyltransferase</fullName>
        <ecNumber evidence="2">2.3.-.-</ecNumber>
    </submittedName>
</protein>
<dbReference type="PANTHER" id="PTHR43072">
    <property type="entry name" value="N-ACETYLTRANSFERASE"/>
    <property type="match status" value="1"/>
</dbReference>
<dbReference type="PROSITE" id="PS51186">
    <property type="entry name" value="GNAT"/>
    <property type="match status" value="1"/>
</dbReference>
<sequence length="190" mass="20957">MAHGSGWIREVRAEDLADVATIYRHYVLNTRVTFDESPPALQDWRDRAAGLAERGLPFLVAELDGAVVGYAYAAPWKPKPAYRHTVENSIYLAPGQAGRGLGTRLLTELLKECARSGVHQVIAVIADSGTESSVALHLRHGFTEVGRLRRVGHKHGRWIDTRLFQYEVADATALPGVERTEGVSARHIPE</sequence>
<dbReference type="SUPFAM" id="SSF55729">
    <property type="entry name" value="Acyl-CoA N-acyltransferases (Nat)"/>
    <property type="match status" value="1"/>
</dbReference>
<reference evidence="3" key="1">
    <citation type="journal article" date="2019" name="Int. J. Syst. Evol. Microbiol.">
        <title>The Global Catalogue of Microorganisms (GCM) 10K type strain sequencing project: providing services to taxonomists for standard genome sequencing and annotation.</title>
        <authorList>
            <consortium name="The Broad Institute Genomics Platform"/>
            <consortium name="The Broad Institute Genome Sequencing Center for Infectious Disease"/>
            <person name="Wu L."/>
            <person name="Ma J."/>
        </authorList>
    </citation>
    <scope>NUCLEOTIDE SEQUENCE [LARGE SCALE GENOMIC DNA]</scope>
    <source>
        <strain evidence="3">CGMCC 4.7382</strain>
    </source>
</reference>
<dbReference type="Proteomes" id="UP001596540">
    <property type="component" value="Unassembled WGS sequence"/>
</dbReference>
<evidence type="ECO:0000313" key="2">
    <source>
        <dbReference type="EMBL" id="MFC7326115.1"/>
    </source>
</evidence>
<dbReference type="CDD" id="cd04301">
    <property type="entry name" value="NAT_SF"/>
    <property type="match status" value="1"/>
</dbReference>
<dbReference type="Pfam" id="PF13420">
    <property type="entry name" value="Acetyltransf_4"/>
    <property type="match status" value="1"/>
</dbReference>
<dbReference type="EC" id="2.3.-.-" evidence="2"/>
<keyword evidence="3" id="KW-1185">Reference proteome</keyword>